<dbReference type="Gene3D" id="3.40.50.300">
    <property type="entry name" value="P-loop containing nucleotide triphosphate hydrolases"/>
    <property type="match status" value="1"/>
</dbReference>
<dbReference type="InterPro" id="IPR003593">
    <property type="entry name" value="AAA+_ATPase"/>
</dbReference>
<evidence type="ECO:0000313" key="7">
    <source>
        <dbReference type="Proteomes" id="UP001163550"/>
    </source>
</evidence>
<name>A0ABY6HEE8_9FIRM</name>
<dbReference type="SUPFAM" id="SSF52540">
    <property type="entry name" value="P-loop containing nucleoside triphosphate hydrolases"/>
    <property type="match status" value="1"/>
</dbReference>
<organism evidence="6 7">
    <name type="scientific">Acetobacterium wieringae</name>
    <dbReference type="NCBI Taxonomy" id="52694"/>
    <lineage>
        <taxon>Bacteria</taxon>
        <taxon>Bacillati</taxon>
        <taxon>Bacillota</taxon>
        <taxon>Clostridia</taxon>
        <taxon>Eubacteriales</taxon>
        <taxon>Eubacteriaceae</taxon>
        <taxon>Acetobacterium</taxon>
    </lineage>
</organism>
<keyword evidence="2" id="KW-0813">Transport</keyword>
<dbReference type="InterPro" id="IPR017871">
    <property type="entry name" value="ABC_transporter-like_CS"/>
</dbReference>
<evidence type="ECO:0000313" key="6">
    <source>
        <dbReference type="EMBL" id="UYO62892.1"/>
    </source>
</evidence>
<dbReference type="InterPro" id="IPR027417">
    <property type="entry name" value="P-loop_NTPase"/>
</dbReference>
<dbReference type="RefSeq" id="WP_228881809.1">
    <property type="nucleotide sequence ID" value="NZ_CABIIK010000038.1"/>
</dbReference>
<evidence type="ECO:0000256" key="4">
    <source>
        <dbReference type="ARBA" id="ARBA00022840"/>
    </source>
</evidence>
<dbReference type="PANTHER" id="PTHR43776:SF7">
    <property type="entry name" value="D,D-DIPEPTIDE TRANSPORT ATP-BINDING PROTEIN DDPF-RELATED"/>
    <property type="match status" value="1"/>
</dbReference>
<accession>A0ABY6HEE8</accession>
<dbReference type="GO" id="GO:0005524">
    <property type="term" value="F:ATP binding"/>
    <property type="evidence" value="ECO:0007669"/>
    <property type="project" value="UniProtKB-KW"/>
</dbReference>
<proteinExistence type="inferred from homology"/>
<dbReference type="CDD" id="cd03257">
    <property type="entry name" value="ABC_NikE_OppD_transporters"/>
    <property type="match status" value="1"/>
</dbReference>
<keyword evidence="4 6" id="KW-0067">ATP-binding</keyword>
<comment type="similarity">
    <text evidence="1">Belongs to the ABC transporter superfamily.</text>
</comment>
<sequence>MVQKPILEVKDLTKTYKKGKFEVAALKSVSFAIQPGEVFGLVGESGSGKSTVAKMVTRLDNPDRGQIFVDGRMISQLKGKELLMVYQDVQMVFQDPKASFNGRMRIGQSIKESFSNLCCSQHPLDIGEVLKTVDLKDEYADRFPHELSGGECQRAAIARAIAVSPRLLICDEATSALDVSAQAQIVELLMCLKEKMQMAILLISHDLALVSSICDRTAVLYQGELVEIGKTRDVVDHPQAEYTKRLIASVMTVA</sequence>
<evidence type="ECO:0000256" key="3">
    <source>
        <dbReference type="ARBA" id="ARBA00022741"/>
    </source>
</evidence>
<feature type="domain" description="ABC transporter" evidence="5">
    <location>
        <begin position="7"/>
        <end position="247"/>
    </location>
</feature>
<dbReference type="PROSITE" id="PS00211">
    <property type="entry name" value="ABC_TRANSPORTER_1"/>
    <property type="match status" value="1"/>
</dbReference>
<dbReference type="InterPro" id="IPR050319">
    <property type="entry name" value="ABC_transp_ATP-bind"/>
</dbReference>
<evidence type="ECO:0000256" key="1">
    <source>
        <dbReference type="ARBA" id="ARBA00005417"/>
    </source>
</evidence>
<dbReference type="InterPro" id="IPR003439">
    <property type="entry name" value="ABC_transporter-like_ATP-bd"/>
</dbReference>
<dbReference type="Pfam" id="PF00005">
    <property type="entry name" value="ABC_tran"/>
    <property type="match status" value="1"/>
</dbReference>
<protein>
    <submittedName>
        <fullName evidence="6">ATP-binding cassette domain-containing protein</fullName>
    </submittedName>
</protein>
<evidence type="ECO:0000256" key="2">
    <source>
        <dbReference type="ARBA" id="ARBA00022448"/>
    </source>
</evidence>
<dbReference type="PROSITE" id="PS50893">
    <property type="entry name" value="ABC_TRANSPORTER_2"/>
    <property type="match status" value="1"/>
</dbReference>
<keyword evidence="7" id="KW-1185">Reference proteome</keyword>
<dbReference type="SMART" id="SM00382">
    <property type="entry name" value="AAA"/>
    <property type="match status" value="1"/>
</dbReference>
<evidence type="ECO:0000259" key="5">
    <source>
        <dbReference type="PROSITE" id="PS50893"/>
    </source>
</evidence>
<dbReference type="EMBL" id="CP087994">
    <property type="protein sequence ID" value="UYO62892.1"/>
    <property type="molecule type" value="Genomic_DNA"/>
</dbReference>
<reference evidence="6" key="1">
    <citation type="submission" date="2021-11" db="EMBL/GenBank/DDBJ databases">
        <title>Isoprene-degrading acetogen.</title>
        <authorList>
            <person name="Yang Y."/>
            <person name="Jin H."/>
            <person name="Yan J."/>
        </authorList>
    </citation>
    <scope>NUCLEOTIDE SEQUENCE</scope>
    <source>
        <strain evidence="6">Berkeley</strain>
    </source>
</reference>
<gene>
    <name evidence="6" type="ORF">LNN31_00105</name>
</gene>
<dbReference type="PANTHER" id="PTHR43776">
    <property type="entry name" value="TRANSPORT ATP-BINDING PROTEIN"/>
    <property type="match status" value="1"/>
</dbReference>
<keyword evidence="3" id="KW-0547">Nucleotide-binding</keyword>
<dbReference type="Proteomes" id="UP001163550">
    <property type="component" value="Chromosome"/>
</dbReference>